<evidence type="ECO:0000256" key="1">
    <source>
        <dbReference type="ARBA" id="ARBA00004141"/>
    </source>
</evidence>
<evidence type="ECO:0000256" key="3">
    <source>
        <dbReference type="ARBA" id="ARBA00022989"/>
    </source>
</evidence>
<accession>A0ABV5FVD1</accession>
<evidence type="ECO:0000313" key="8">
    <source>
        <dbReference type="Proteomes" id="UP001589575"/>
    </source>
</evidence>
<evidence type="ECO:0000256" key="6">
    <source>
        <dbReference type="SAM" id="Phobius"/>
    </source>
</evidence>
<keyword evidence="8" id="KW-1185">Reference proteome</keyword>
<dbReference type="Proteomes" id="UP001589575">
    <property type="component" value="Unassembled WGS sequence"/>
</dbReference>
<evidence type="ECO:0000256" key="4">
    <source>
        <dbReference type="ARBA" id="ARBA00023136"/>
    </source>
</evidence>
<dbReference type="InterPro" id="IPR003339">
    <property type="entry name" value="ABC/ECF_trnsptr_transmembrane"/>
</dbReference>
<feature type="compositionally biased region" description="Gly residues" evidence="5">
    <location>
        <begin position="16"/>
        <end position="26"/>
    </location>
</feature>
<feature type="transmembrane region" description="Helical" evidence="6">
    <location>
        <begin position="70"/>
        <end position="86"/>
    </location>
</feature>
<dbReference type="Pfam" id="PF02361">
    <property type="entry name" value="CbiQ"/>
    <property type="match status" value="1"/>
</dbReference>
<feature type="region of interest" description="Disordered" evidence="5">
    <location>
        <begin position="1"/>
        <end position="29"/>
    </location>
</feature>
<comment type="subcellular location">
    <subcellularLocation>
        <location evidence="1">Membrane</location>
        <topology evidence="1">Multi-pass membrane protein</topology>
    </subcellularLocation>
</comment>
<organism evidence="7 8">
    <name type="scientific">Citricoccus parietis</name>
    <dbReference type="NCBI Taxonomy" id="592307"/>
    <lineage>
        <taxon>Bacteria</taxon>
        <taxon>Bacillati</taxon>
        <taxon>Actinomycetota</taxon>
        <taxon>Actinomycetes</taxon>
        <taxon>Micrococcales</taxon>
        <taxon>Micrococcaceae</taxon>
        <taxon>Citricoccus</taxon>
    </lineage>
</organism>
<reference evidence="7 8" key="1">
    <citation type="submission" date="2024-09" db="EMBL/GenBank/DDBJ databases">
        <authorList>
            <person name="Sun Q."/>
            <person name="Mori K."/>
        </authorList>
    </citation>
    <scope>NUCLEOTIDE SEQUENCE [LARGE SCALE GENOMIC DNA]</scope>
    <source>
        <strain evidence="7 8">CCM 7609</strain>
    </source>
</reference>
<feature type="compositionally biased region" description="Pro residues" evidence="5">
    <location>
        <begin position="1"/>
        <end position="13"/>
    </location>
</feature>
<name>A0ABV5FVD1_9MICC</name>
<gene>
    <name evidence="7" type="ORF">ACFFX0_04100</name>
</gene>
<keyword evidence="2 6" id="KW-0812">Transmembrane</keyword>
<evidence type="ECO:0000313" key="7">
    <source>
        <dbReference type="EMBL" id="MFB9070414.1"/>
    </source>
</evidence>
<feature type="transmembrane region" description="Helical" evidence="6">
    <location>
        <begin position="128"/>
        <end position="146"/>
    </location>
</feature>
<proteinExistence type="predicted"/>
<keyword evidence="4 6" id="KW-0472">Membrane</keyword>
<dbReference type="EMBL" id="JBHMFI010000001">
    <property type="protein sequence ID" value="MFB9070414.1"/>
    <property type="molecule type" value="Genomic_DNA"/>
</dbReference>
<keyword evidence="3 6" id="KW-1133">Transmembrane helix</keyword>
<sequence>MVPRGRPGPPRPQGWPGHGNGPGHGDGPAVNLLDYRPGSTAVHRCPLWAKYAVLLALSGILVFWRQPLVVGVTVAVVFALYLTASLPREFLAPWRRGWPLLLFAGIARFVSAIWGPTPVPPLEALGPALVVVAAVFGALAAARLLVITTPGTELLDGLERFFGVLRPVGVNPEAAALAVNVMIRSIPWVGGAVRRNAEALASRGLRRGPVRLMGPVLVATVGHARATGEALAARGLPADHGETGESRPS</sequence>
<comment type="caution">
    <text evidence="7">The sequence shown here is derived from an EMBL/GenBank/DDBJ whole genome shotgun (WGS) entry which is preliminary data.</text>
</comment>
<evidence type="ECO:0000256" key="2">
    <source>
        <dbReference type="ARBA" id="ARBA00022692"/>
    </source>
</evidence>
<feature type="transmembrane region" description="Helical" evidence="6">
    <location>
        <begin position="98"/>
        <end position="116"/>
    </location>
</feature>
<dbReference type="CDD" id="cd16914">
    <property type="entry name" value="EcfT"/>
    <property type="match status" value="1"/>
</dbReference>
<evidence type="ECO:0000256" key="5">
    <source>
        <dbReference type="SAM" id="MobiDB-lite"/>
    </source>
</evidence>
<protein>
    <submittedName>
        <fullName evidence="7">CbiQ family ECF transporter T component</fullName>
    </submittedName>
</protein>